<dbReference type="Pfam" id="PF00550">
    <property type="entry name" value="PP-binding"/>
    <property type="match status" value="1"/>
</dbReference>
<dbReference type="PANTHER" id="PTHR45527">
    <property type="entry name" value="NONRIBOSOMAL PEPTIDE SYNTHETASE"/>
    <property type="match status" value="1"/>
</dbReference>
<dbReference type="SMART" id="SM00823">
    <property type="entry name" value="PKS_PP"/>
    <property type="match status" value="1"/>
</dbReference>
<dbReference type="GO" id="GO:0072330">
    <property type="term" value="P:monocarboxylic acid biosynthetic process"/>
    <property type="evidence" value="ECO:0007669"/>
    <property type="project" value="UniProtKB-ARBA"/>
</dbReference>
<evidence type="ECO:0000256" key="1">
    <source>
        <dbReference type="ARBA" id="ARBA00001957"/>
    </source>
</evidence>
<sequence>MDRHEADARHEPPTMPALWARALARDPEATALVSGEERVSYRELDRRARALARRLRAAGAGRGRIVGVCARRPEEMVAGLLGVVLAGAAYQPLDPDYPTERLRFLLADSGAPLVVTGSDAPPPAVEGVATVPLDAAADTEPETAGPDDAADAAGPDDAAYLIHTSGSTGRPKGALVAHRSVAALAAALPAALPERVTRPGATTLLTSSFSFDTTVKSLLLLFSGVTLRLLPEERRRDLAEVARAVREDRVDSLLATPTQLWPLLESGALDGARDHPVHVLVGGEAIGAELWARLRDTPGVGATNHYGPAECTVNVTVAPVEGEHPVLGAPLGDSRLHVLDGLLAPVAEGAVGELYVAGTCVSLGYLGRPALTSGRFVADPFDGSGGRMYRTGDLVRRRGDGALEFVGRADHQVKIRGFRVEPGEVEAALAAHPAVRECAVLASAEADGTRLVAHVTVTDDAPWPVARELRGHLAGLLPDYLLPAAFLVLERMPLDPNGKLDRAALPAPGDPRAELADQFVAPRTPLEERVAAIWTKILGLDEVGVLDNFFELGGHSLRAAQVISRVRNELDADLTLRHLIEAPTIAELAERVATADPAPPPITRRRSAAGPDGG</sequence>
<dbReference type="InterPro" id="IPR020845">
    <property type="entry name" value="AMP-binding_CS"/>
</dbReference>
<dbReference type="GO" id="GO:0043041">
    <property type="term" value="P:amino acid activation for nonribosomal peptide biosynthetic process"/>
    <property type="evidence" value="ECO:0007669"/>
    <property type="project" value="TreeGrafter"/>
</dbReference>
<dbReference type="FunFam" id="3.30.300.30:FF:000010">
    <property type="entry name" value="Enterobactin synthetase component F"/>
    <property type="match status" value="1"/>
</dbReference>
<dbReference type="InterPro" id="IPR006162">
    <property type="entry name" value="Ppantetheine_attach_site"/>
</dbReference>
<feature type="region of interest" description="Disordered" evidence="5">
    <location>
        <begin position="593"/>
        <end position="614"/>
    </location>
</feature>
<dbReference type="PROSITE" id="PS50075">
    <property type="entry name" value="CARRIER"/>
    <property type="match status" value="1"/>
</dbReference>
<dbReference type="Gene3D" id="2.30.38.10">
    <property type="entry name" value="Luciferase, Domain 3"/>
    <property type="match status" value="1"/>
</dbReference>
<dbReference type="GO" id="GO:0031177">
    <property type="term" value="F:phosphopantetheine binding"/>
    <property type="evidence" value="ECO:0007669"/>
    <property type="project" value="InterPro"/>
</dbReference>
<reference evidence="7 8" key="1">
    <citation type="submission" date="2017-09" db="EMBL/GenBank/DDBJ databases">
        <authorList>
            <person name="Ehlers B."/>
            <person name="Leendertz F.H."/>
        </authorList>
    </citation>
    <scope>NUCLEOTIDE SEQUENCE [LARGE SCALE GENOMIC DNA]</scope>
    <source>
        <strain evidence="7 8">CGMCC 4.7095</strain>
    </source>
</reference>
<dbReference type="Gene3D" id="3.40.50.1820">
    <property type="entry name" value="alpha/beta hydrolase"/>
    <property type="match status" value="1"/>
</dbReference>
<dbReference type="FunFam" id="3.40.50.980:FF:000001">
    <property type="entry name" value="Non-ribosomal peptide synthetase"/>
    <property type="match status" value="1"/>
</dbReference>
<evidence type="ECO:0000259" key="6">
    <source>
        <dbReference type="PROSITE" id="PS50075"/>
    </source>
</evidence>
<dbReference type="GO" id="GO:0005829">
    <property type="term" value="C:cytosol"/>
    <property type="evidence" value="ECO:0007669"/>
    <property type="project" value="TreeGrafter"/>
</dbReference>
<feature type="domain" description="Carrier" evidence="6">
    <location>
        <begin position="521"/>
        <end position="596"/>
    </location>
</feature>
<dbReference type="FunFam" id="1.10.1200.10:FF:000016">
    <property type="entry name" value="Non-ribosomal peptide synthase"/>
    <property type="match status" value="1"/>
</dbReference>
<dbReference type="GO" id="GO:0017000">
    <property type="term" value="P:antibiotic biosynthetic process"/>
    <property type="evidence" value="ECO:0007669"/>
    <property type="project" value="UniProtKB-ARBA"/>
</dbReference>
<dbReference type="InterPro" id="IPR020806">
    <property type="entry name" value="PKS_PP-bd"/>
</dbReference>
<dbReference type="RefSeq" id="WP_097229358.1">
    <property type="nucleotide sequence ID" value="NZ_OCNE01000001.1"/>
</dbReference>
<dbReference type="EMBL" id="OCNE01000001">
    <property type="protein sequence ID" value="SOD59506.1"/>
    <property type="molecule type" value="Genomic_DNA"/>
</dbReference>
<gene>
    <name evidence="7" type="ORF">SAMN06297387_101641</name>
</gene>
<protein>
    <submittedName>
        <fullName evidence="7">Amino acid adenylation domain-containing protein</fullName>
    </submittedName>
</protein>
<dbReference type="Proteomes" id="UP000219072">
    <property type="component" value="Unassembled WGS sequence"/>
</dbReference>
<dbReference type="AlphaFoldDB" id="A0A286DLI0"/>
<dbReference type="Gene3D" id="3.30.300.30">
    <property type="match status" value="1"/>
</dbReference>
<dbReference type="Pfam" id="PF13193">
    <property type="entry name" value="AMP-binding_C"/>
    <property type="match status" value="1"/>
</dbReference>
<evidence type="ECO:0000256" key="3">
    <source>
        <dbReference type="ARBA" id="ARBA00022450"/>
    </source>
</evidence>
<dbReference type="PROSITE" id="PS00012">
    <property type="entry name" value="PHOSPHOPANTETHEINE"/>
    <property type="match status" value="1"/>
</dbReference>
<evidence type="ECO:0000256" key="5">
    <source>
        <dbReference type="SAM" id="MobiDB-lite"/>
    </source>
</evidence>
<dbReference type="OrthoDB" id="2472181at2"/>
<dbReference type="Gene3D" id="3.40.50.980">
    <property type="match status" value="2"/>
</dbReference>
<dbReference type="InterPro" id="IPR029058">
    <property type="entry name" value="AB_hydrolase_fold"/>
</dbReference>
<dbReference type="InterPro" id="IPR010071">
    <property type="entry name" value="AA_adenyl_dom"/>
</dbReference>
<dbReference type="PROSITE" id="PS00455">
    <property type="entry name" value="AMP_BINDING"/>
    <property type="match status" value="1"/>
</dbReference>
<dbReference type="InterPro" id="IPR009081">
    <property type="entry name" value="PP-bd_ACP"/>
</dbReference>
<comment type="similarity">
    <text evidence="2">Belongs to the ATP-dependent AMP-binding enzyme family.</text>
</comment>
<evidence type="ECO:0000256" key="4">
    <source>
        <dbReference type="ARBA" id="ARBA00022553"/>
    </source>
</evidence>
<dbReference type="InterPro" id="IPR036736">
    <property type="entry name" value="ACP-like_sf"/>
</dbReference>
<dbReference type="NCBIfam" id="TIGR01733">
    <property type="entry name" value="AA-adenyl-dom"/>
    <property type="match status" value="1"/>
</dbReference>
<evidence type="ECO:0000313" key="8">
    <source>
        <dbReference type="Proteomes" id="UP000219072"/>
    </source>
</evidence>
<organism evidence="7 8">
    <name type="scientific">Streptomyces zhaozhouensis</name>
    <dbReference type="NCBI Taxonomy" id="1300267"/>
    <lineage>
        <taxon>Bacteria</taxon>
        <taxon>Bacillati</taxon>
        <taxon>Actinomycetota</taxon>
        <taxon>Actinomycetes</taxon>
        <taxon>Kitasatosporales</taxon>
        <taxon>Streptomycetaceae</taxon>
        <taxon>Streptomyces</taxon>
    </lineage>
</organism>
<keyword evidence="8" id="KW-1185">Reference proteome</keyword>
<accession>A0A286DLI0</accession>
<dbReference type="InterPro" id="IPR045851">
    <property type="entry name" value="AMP-bd_C_sf"/>
</dbReference>
<dbReference type="PANTHER" id="PTHR45527:SF1">
    <property type="entry name" value="FATTY ACID SYNTHASE"/>
    <property type="match status" value="1"/>
</dbReference>
<dbReference type="CDD" id="cd05930">
    <property type="entry name" value="A_NRPS"/>
    <property type="match status" value="1"/>
</dbReference>
<comment type="cofactor">
    <cofactor evidence="1">
        <name>pantetheine 4'-phosphate</name>
        <dbReference type="ChEBI" id="CHEBI:47942"/>
    </cofactor>
</comment>
<evidence type="ECO:0000313" key="7">
    <source>
        <dbReference type="EMBL" id="SOD59506.1"/>
    </source>
</evidence>
<dbReference type="InterPro" id="IPR025110">
    <property type="entry name" value="AMP-bd_C"/>
</dbReference>
<dbReference type="Pfam" id="PF00501">
    <property type="entry name" value="AMP-binding"/>
    <property type="match status" value="1"/>
</dbReference>
<keyword evidence="3" id="KW-0596">Phosphopantetheine</keyword>
<name>A0A286DLI0_9ACTN</name>
<dbReference type="InterPro" id="IPR000873">
    <property type="entry name" value="AMP-dep_synth/lig_dom"/>
</dbReference>
<dbReference type="GO" id="GO:0044550">
    <property type="term" value="P:secondary metabolite biosynthetic process"/>
    <property type="evidence" value="ECO:0007669"/>
    <property type="project" value="TreeGrafter"/>
</dbReference>
<evidence type="ECO:0000256" key="2">
    <source>
        <dbReference type="ARBA" id="ARBA00006432"/>
    </source>
</evidence>
<dbReference type="SUPFAM" id="SSF56801">
    <property type="entry name" value="Acetyl-CoA synthetase-like"/>
    <property type="match status" value="1"/>
</dbReference>
<dbReference type="SUPFAM" id="SSF47336">
    <property type="entry name" value="ACP-like"/>
    <property type="match status" value="1"/>
</dbReference>
<proteinExistence type="inferred from homology"/>
<keyword evidence="4" id="KW-0597">Phosphoprotein</keyword>